<dbReference type="Pfam" id="PF03466">
    <property type="entry name" value="LysR_substrate"/>
    <property type="match status" value="1"/>
</dbReference>
<dbReference type="InterPro" id="IPR036388">
    <property type="entry name" value="WH-like_DNA-bd_sf"/>
</dbReference>
<dbReference type="GO" id="GO:0006351">
    <property type="term" value="P:DNA-templated transcription"/>
    <property type="evidence" value="ECO:0007669"/>
    <property type="project" value="TreeGrafter"/>
</dbReference>
<keyword evidence="2" id="KW-0805">Transcription regulation</keyword>
<dbReference type="AlphaFoldDB" id="A0AAP7GRI6"/>
<evidence type="ECO:0000256" key="4">
    <source>
        <dbReference type="ARBA" id="ARBA00023163"/>
    </source>
</evidence>
<comment type="similarity">
    <text evidence="1">Belongs to the LysR transcriptional regulatory family.</text>
</comment>
<dbReference type="Proteomes" id="UP000092125">
    <property type="component" value="Unassembled WGS sequence"/>
</dbReference>
<keyword evidence="3" id="KW-0238">DNA-binding</keyword>
<dbReference type="Pfam" id="PF00126">
    <property type="entry name" value="HTH_1"/>
    <property type="match status" value="1"/>
</dbReference>
<evidence type="ECO:0000313" key="6">
    <source>
        <dbReference type="EMBL" id="OBU61248.1"/>
    </source>
</evidence>
<dbReference type="GO" id="GO:0043565">
    <property type="term" value="F:sequence-specific DNA binding"/>
    <property type="evidence" value="ECO:0007669"/>
    <property type="project" value="TreeGrafter"/>
</dbReference>
<dbReference type="InterPro" id="IPR058163">
    <property type="entry name" value="LysR-type_TF_proteobact-type"/>
</dbReference>
<evidence type="ECO:0000256" key="3">
    <source>
        <dbReference type="ARBA" id="ARBA00023125"/>
    </source>
</evidence>
<feature type="domain" description="HTH lysR-type" evidence="5">
    <location>
        <begin position="3"/>
        <end position="62"/>
    </location>
</feature>
<evidence type="ECO:0000256" key="2">
    <source>
        <dbReference type="ARBA" id="ARBA00023015"/>
    </source>
</evidence>
<comment type="caution">
    <text evidence="6">The sequence shown here is derived from an EMBL/GenBank/DDBJ whole genome shotgun (WGS) entry which is preliminary data.</text>
</comment>
<dbReference type="PANTHER" id="PTHR30537">
    <property type="entry name" value="HTH-TYPE TRANSCRIPTIONAL REGULATOR"/>
    <property type="match status" value="1"/>
</dbReference>
<dbReference type="InterPro" id="IPR036390">
    <property type="entry name" value="WH_DNA-bd_sf"/>
</dbReference>
<dbReference type="Gene3D" id="3.40.190.10">
    <property type="entry name" value="Periplasmic binding protein-like II"/>
    <property type="match status" value="2"/>
</dbReference>
<evidence type="ECO:0000313" key="7">
    <source>
        <dbReference type="Proteomes" id="UP000092125"/>
    </source>
</evidence>
<accession>A0AAP7GRI6</accession>
<dbReference type="SUPFAM" id="SSF53850">
    <property type="entry name" value="Periplasmic binding protein-like II"/>
    <property type="match status" value="1"/>
</dbReference>
<dbReference type="GO" id="GO:0003700">
    <property type="term" value="F:DNA-binding transcription factor activity"/>
    <property type="evidence" value="ECO:0007669"/>
    <property type="project" value="InterPro"/>
</dbReference>
<name>A0AAP7GRI6_STEMA</name>
<dbReference type="PROSITE" id="PS50931">
    <property type="entry name" value="HTH_LYSR"/>
    <property type="match status" value="1"/>
</dbReference>
<evidence type="ECO:0000259" key="5">
    <source>
        <dbReference type="PROSITE" id="PS50931"/>
    </source>
</evidence>
<organism evidence="6 7">
    <name type="scientific">Stenotrophomonas maltophilia</name>
    <name type="common">Pseudomonas maltophilia</name>
    <name type="synonym">Xanthomonas maltophilia</name>
    <dbReference type="NCBI Taxonomy" id="40324"/>
    <lineage>
        <taxon>Bacteria</taxon>
        <taxon>Pseudomonadati</taxon>
        <taxon>Pseudomonadota</taxon>
        <taxon>Gammaproteobacteria</taxon>
        <taxon>Lysobacterales</taxon>
        <taxon>Lysobacteraceae</taxon>
        <taxon>Stenotrophomonas</taxon>
        <taxon>Stenotrophomonas maltophilia group</taxon>
    </lineage>
</organism>
<dbReference type="InterPro" id="IPR005119">
    <property type="entry name" value="LysR_subst-bd"/>
</dbReference>
<dbReference type="EMBL" id="LYVI01000006">
    <property type="protein sequence ID" value="OBU61248.1"/>
    <property type="molecule type" value="Genomic_DNA"/>
</dbReference>
<dbReference type="InterPro" id="IPR000847">
    <property type="entry name" value="LysR_HTH_N"/>
</dbReference>
<dbReference type="CDD" id="cd08432">
    <property type="entry name" value="PBP2_GcdR_TrpI_HvrB_AmpR_like"/>
    <property type="match status" value="1"/>
</dbReference>
<dbReference type="SUPFAM" id="SSF46785">
    <property type="entry name" value="Winged helix' DNA-binding domain"/>
    <property type="match status" value="1"/>
</dbReference>
<dbReference type="PANTHER" id="PTHR30537:SF74">
    <property type="entry name" value="HTH-TYPE TRANSCRIPTIONAL REGULATOR TRPI"/>
    <property type="match status" value="1"/>
</dbReference>
<proteinExistence type="inferred from homology"/>
<reference evidence="6 7" key="1">
    <citation type="submission" date="2016-05" db="EMBL/GenBank/DDBJ databases">
        <title>Draft Genome Sequences of Stenotrophomonas maltophilia Strains Sm32COP, Sm41DVV, Sm46PAILV, SmF3, SmF22, SmSOFb1 and SmCVFa1, Isolated from Different Manures, in France.</title>
        <authorList>
            <person name="Nazaret S."/>
            <person name="Bodilis J."/>
        </authorList>
    </citation>
    <scope>NUCLEOTIDE SEQUENCE [LARGE SCALE GENOMIC DNA]</scope>
    <source>
        <strain evidence="6 7">Sm41DVV</strain>
    </source>
</reference>
<evidence type="ECO:0000256" key="1">
    <source>
        <dbReference type="ARBA" id="ARBA00009437"/>
    </source>
</evidence>
<keyword evidence="4" id="KW-0804">Transcription</keyword>
<dbReference type="Gene3D" id="1.10.10.10">
    <property type="entry name" value="Winged helix-like DNA-binding domain superfamily/Winged helix DNA-binding domain"/>
    <property type="match status" value="1"/>
</dbReference>
<sequence length="300" mass="32575">MKMPLNGLRAFATVYAHGGIRSAARELGIVHSSVSRHLAELELWLGVRLVGDAAGRRGITFTPQGEALGRATLSSFRDIERAITAVQEARSGRSVTVSTTPSFAARWLLPRLPRLEQAHPHLEVSVVVDQKIDNLQTGDIDLAIRMGRGPWPDARCEPLMDEVLYPVMSPALFEASGQPAQPADLLGTRLVHDRDPHASWEAWRQLYGPASMDVTAGPRFSSSDLVLRAAVQGQGVALARHRFAFDDIASGALVRPFKDAAVALGPAYWIALPLHRDVRSGASTVIAWLKEQAAFSDTVI</sequence>
<gene>
    <name evidence="6" type="ORF">A9K56_11150</name>
</gene>
<protein>
    <submittedName>
        <fullName evidence="6">LysR family transcriptional regulator</fullName>
    </submittedName>
</protein>